<organism evidence="12 13">
    <name type="scientific">Stentor coeruleus</name>
    <dbReference type="NCBI Taxonomy" id="5963"/>
    <lineage>
        <taxon>Eukaryota</taxon>
        <taxon>Sar</taxon>
        <taxon>Alveolata</taxon>
        <taxon>Ciliophora</taxon>
        <taxon>Postciliodesmatophora</taxon>
        <taxon>Heterotrichea</taxon>
        <taxon>Heterotrichida</taxon>
        <taxon>Stentoridae</taxon>
        <taxon>Stentor</taxon>
    </lineage>
</organism>
<dbReference type="InterPro" id="IPR013087">
    <property type="entry name" value="Znf_C2H2_type"/>
</dbReference>
<dbReference type="SMART" id="SM00355">
    <property type="entry name" value="ZnF_C2H2"/>
    <property type="match status" value="3"/>
</dbReference>
<keyword evidence="9" id="KW-0539">Nucleus</keyword>
<protein>
    <recommendedName>
        <fullName evidence="11">C2H2-type domain-containing protein</fullName>
    </recommendedName>
</protein>
<feature type="domain" description="C2H2-type" evidence="11">
    <location>
        <begin position="12"/>
        <end position="42"/>
    </location>
</feature>
<comment type="caution">
    <text evidence="12">The sequence shown here is derived from an EMBL/GenBank/DDBJ whole genome shotgun (WGS) entry which is preliminary data.</text>
</comment>
<dbReference type="PROSITE" id="PS50157">
    <property type="entry name" value="ZINC_FINGER_C2H2_2"/>
    <property type="match status" value="3"/>
</dbReference>
<evidence type="ECO:0000256" key="6">
    <source>
        <dbReference type="ARBA" id="ARBA00023015"/>
    </source>
</evidence>
<proteinExistence type="predicted"/>
<dbReference type="FunFam" id="3.30.160.60:FF:000322">
    <property type="entry name" value="GDNF-inducible zinc finger protein 1"/>
    <property type="match status" value="1"/>
</dbReference>
<evidence type="ECO:0000256" key="2">
    <source>
        <dbReference type="ARBA" id="ARBA00022723"/>
    </source>
</evidence>
<dbReference type="EMBL" id="MPUH01000403">
    <property type="protein sequence ID" value="OMJ80895.1"/>
    <property type="molecule type" value="Genomic_DNA"/>
</dbReference>
<keyword evidence="5" id="KW-0862">Zinc</keyword>
<feature type="domain" description="C2H2-type" evidence="11">
    <location>
        <begin position="71"/>
        <end position="98"/>
    </location>
</feature>
<gene>
    <name evidence="12" type="ORF">SteCoe_18749</name>
</gene>
<evidence type="ECO:0000256" key="4">
    <source>
        <dbReference type="ARBA" id="ARBA00022771"/>
    </source>
</evidence>
<dbReference type="Pfam" id="PF13912">
    <property type="entry name" value="zf-C2H2_6"/>
    <property type="match status" value="1"/>
</dbReference>
<sequence>MEGLEVLNITLFCCPAAGCGKEYKSKFNLKKHMFISHLGKNNFRCKKCNKLFVSKQNLREHSFIHSNIKPFKCSYCGKRFRQTSQLCMHKREHKKKYAETLKYAMLIDKD</sequence>
<comment type="subcellular location">
    <subcellularLocation>
        <location evidence="1">Nucleus</location>
    </subcellularLocation>
</comment>
<evidence type="ECO:0000259" key="11">
    <source>
        <dbReference type="PROSITE" id="PS50157"/>
    </source>
</evidence>
<dbReference type="GO" id="GO:0008270">
    <property type="term" value="F:zinc ion binding"/>
    <property type="evidence" value="ECO:0007669"/>
    <property type="project" value="UniProtKB-KW"/>
</dbReference>
<keyword evidence="2" id="KW-0479">Metal-binding</keyword>
<evidence type="ECO:0000256" key="1">
    <source>
        <dbReference type="ARBA" id="ARBA00004123"/>
    </source>
</evidence>
<evidence type="ECO:0000256" key="5">
    <source>
        <dbReference type="ARBA" id="ARBA00022833"/>
    </source>
</evidence>
<feature type="domain" description="C2H2-type" evidence="11">
    <location>
        <begin position="43"/>
        <end position="70"/>
    </location>
</feature>
<dbReference type="GO" id="GO:0000978">
    <property type="term" value="F:RNA polymerase II cis-regulatory region sequence-specific DNA binding"/>
    <property type="evidence" value="ECO:0007669"/>
    <property type="project" value="TreeGrafter"/>
</dbReference>
<reference evidence="12 13" key="1">
    <citation type="submission" date="2016-11" db="EMBL/GenBank/DDBJ databases">
        <title>The macronuclear genome of Stentor coeruleus: a giant cell with tiny introns.</title>
        <authorList>
            <person name="Slabodnick M."/>
            <person name="Ruby J.G."/>
            <person name="Reiff S.B."/>
            <person name="Swart E.C."/>
            <person name="Gosai S."/>
            <person name="Prabakaran S."/>
            <person name="Witkowska E."/>
            <person name="Larue G.E."/>
            <person name="Fisher S."/>
            <person name="Freeman R.M."/>
            <person name="Gunawardena J."/>
            <person name="Chu W."/>
            <person name="Stover N.A."/>
            <person name="Gregory B.D."/>
            <person name="Nowacki M."/>
            <person name="Derisi J."/>
            <person name="Roy S.W."/>
            <person name="Marshall W.F."/>
            <person name="Sood P."/>
        </authorList>
    </citation>
    <scope>NUCLEOTIDE SEQUENCE [LARGE SCALE GENOMIC DNA]</scope>
    <source>
        <strain evidence="12">WM001</strain>
    </source>
</reference>
<evidence type="ECO:0000256" key="10">
    <source>
        <dbReference type="PROSITE-ProRule" id="PRU00042"/>
    </source>
</evidence>
<keyword evidence="4 10" id="KW-0863">Zinc-finger</keyword>
<keyword evidence="8" id="KW-0804">Transcription</keyword>
<dbReference type="Pfam" id="PF00096">
    <property type="entry name" value="zf-C2H2"/>
    <property type="match status" value="2"/>
</dbReference>
<name>A0A1R2BWD3_9CILI</name>
<dbReference type="GO" id="GO:0000981">
    <property type="term" value="F:DNA-binding transcription factor activity, RNA polymerase II-specific"/>
    <property type="evidence" value="ECO:0007669"/>
    <property type="project" value="TreeGrafter"/>
</dbReference>
<evidence type="ECO:0000256" key="9">
    <source>
        <dbReference type="ARBA" id="ARBA00023242"/>
    </source>
</evidence>
<dbReference type="PANTHER" id="PTHR23235">
    <property type="entry name" value="KRUEPPEL-LIKE TRANSCRIPTION FACTOR"/>
    <property type="match status" value="1"/>
</dbReference>
<keyword evidence="7" id="KW-0238">DNA-binding</keyword>
<dbReference type="Gene3D" id="3.30.160.60">
    <property type="entry name" value="Classic Zinc Finger"/>
    <property type="match status" value="3"/>
</dbReference>
<dbReference type="PROSITE" id="PS00028">
    <property type="entry name" value="ZINC_FINGER_C2H2_1"/>
    <property type="match status" value="3"/>
</dbReference>
<evidence type="ECO:0000256" key="3">
    <source>
        <dbReference type="ARBA" id="ARBA00022737"/>
    </source>
</evidence>
<accession>A0A1R2BWD3</accession>
<dbReference type="Proteomes" id="UP000187209">
    <property type="component" value="Unassembled WGS sequence"/>
</dbReference>
<dbReference type="GO" id="GO:0005634">
    <property type="term" value="C:nucleus"/>
    <property type="evidence" value="ECO:0007669"/>
    <property type="project" value="UniProtKB-SubCell"/>
</dbReference>
<evidence type="ECO:0000256" key="8">
    <source>
        <dbReference type="ARBA" id="ARBA00023163"/>
    </source>
</evidence>
<evidence type="ECO:0000313" key="13">
    <source>
        <dbReference type="Proteomes" id="UP000187209"/>
    </source>
</evidence>
<dbReference type="PANTHER" id="PTHR23235:SF120">
    <property type="entry name" value="KRUPPEL-LIKE FACTOR 15"/>
    <property type="match status" value="1"/>
</dbReference>
<keyword evidence="3" id="KW-0677">Repeat</keyword>
<dbReference type="OrthoDB" id="372803at2759"/>
<keyword evidence="13" id="KW-1185">Reference proteome</keyword>
<dbReference type="InterPro" id="IPR036236">
    <property type="entry name" value="Znf_C2H2_sf"/>
</dbReference>
<dbReference type="SUPFAM" id="SSF57667">
    <property type="entry name" value="beta-beta-alpha zinc fingers"/>
    <property type="match status" value="1"/>
</dbReference>
<evidence type="ECO:0000313" key="12">
    <source>
        <dbReference type="EMBL" id="OMJ80895.1"/>
    </source>
</evidence>
<dbReference type="AlphaFoldDB" id="A0A1R2BWD3"/>
<keyword evidence="6" id="KW-0805">Transcription regulation</keyword>
<evidence type="ECO:0000256" key="7">
    <source>
        <dbReference type="ARBA" id="ARBA00023125"/>
    </source>
</evidence>